<feature type="signal peptide" evidence="1">
    <location>
        <begin position="1"/>
        <end position="20"/>
    </location>
</feature>
<dbReference type="InterPro" id="IPR000917">
    <property type="entry name" value="Sulfatase_N"/>
</dbReference>
<keyword evidence="1" id="KW-0732">Signal</keyword>
<name>A0A934S3C1_9BACT</name>
<reference evidence="3" key="1">
    <citation type="submission" date="2021-01" db="EMBL/GenBank/DDBJ databases">
        <title>Modified the classification status of verrucomicrobia.</title>
        <authorList>
            <person name="Feng X."/>
        </authorList>
    </citation>
    <scope>NUCLEOTIDE SEQUENCE</scope>
    <source>
        <strain evidence="3">KCTC 13126</strain>
    </source>
</reference>
<organism evidence="3 4">
    <name type="scientific">Pelagicoccus mobilis</name>
    <dbReference type="NCBI Taxonomy" id="415221"/>
    <lineage>
        <taxon>Bacteria</taxon>
        <taxon>Pseudomonadati</taxon>
        <taxon>Verrucomicrobiota</taxon>
        <taxon>Opitutia</taxon>
        <taxon>Puniceicoccales</taxon>
        <taxon>Pelagicoccaceae</taxon>
        <taxon>Pelagicoccus</taxon>
    </lineage>
</organism>
<evidence type="ECO:0000313" key="4">
    <source>
        <dbReference type="Proteomes" id="UP000617628"/>
    </source>
</evidence>
<keyword evidence="4" id="KW-1185">Reference proteome</keyword>
<dbReference type="PANTHER" id="PTHR43751">
    <property type="entry name" value="SULFATASE"/>
    <property type="match status" value="1"/>
</dbReference>
<dbReference type="CDD" id="cd16027">
    <property type="entry name" value="SGSH"/>
    <property type="match status" value="1"/>
</dbReference>
<gene>
    <name evidence="3" type="ORF">JIN87_23655</name>
</gene>
<evidence type="ECO:0000259" key="2">
    <source>
        <dbReference type="Pfam" id="PF00884"/>
    </source>
</evidence>
<evidence type="ECO:0000256" key="1">
    <source>
        <dbReference type="SAM" id="SignalP"/>
    </source>
</evidence>
<dbReference type="InterPro" id="IPR017850">
    <property type="entry name" value="Alkaline_phosphatase_core_sf"/>
</dbReference>
<dbReference type="Proteomes" id="UP000617628">
    <property type="component" value="Unassembled WGS sequence"/>
</dbReference>
<comment type="caution">
    <text evidence="3">The sequence shown here is derived from an EMBL/GenBank/DDBJ whole genome shotgun (WGS) entry which is preliminary data.</text>
</comment>
<feature type="chain" id="PRO_5037941362" evidence="1">
    <location>
        <begin position="21"/>
        <end position="475"/>
    </location>
</feature>
<accession>A0A934S3C1</accession>
<feature type="domain" description="Sulfatase N-terminal" evidence="2">
    <location>
        <begin position="25"/>
        <end position="299"/>
    </location>
</feature>
<dbReference type="InterPro" id="IPR052701">
    <property type="entry name" value="GAG_Ulvan_Degrading_Sulfatases"/>
</dbReference>
<proteinExistence type="predicted"/>
<evidence type="ECO:0000313" key="3">
    <source>
        <dbReference type="EMBL" id="MBK1879901.1"/>
    </source>
</evidence>
<dbReference type="AlphaFoldDB" id="A0A934S3C1"/>
<dbReference type="PANTHER" id="PTHR43751:SF1">
    <property type="entry name" value="SULFATASE ATSG-RELATED"/>
    <property type="match status" value="1"/>
</dbReference>
<dbReference type="Gene3D" id="3.40.720.10">
    <property type="entry name" value="Alkaline Phosphatase, subunit A"/>
    <property type="match status" value="1"/>
</dbReference>
<sequence length="475" mass="53172">MRMFLIAFVVAVLSVCGIHAASQKPNIVFILADDMNRDSWGAYGSVDCKTPNIDRIASEGVRFERAYSSVAMCAPYRQELYSGRSPWRTGTLPNHSKSKAGTKSIPHYLKPLGYRVALVGKSHVGPKDAYPFEYFPGDKSKAVDPNPACIQRSMEFVDSCLQEEKPFCLFIASNDSHAPFTTGDRSVYDADALTIPPYWVDTPELRAELVKYYAEVSNFDKLVGQMRKELEDRGLWENTIFMVCSEQGTQLPFAKWTCYDNGLHSGLVAHWAGMTQAGSVAEELVSTADVTPTLVEAAGGRLKPGDCDGKSFLGMLKGKEQTLHSYVYGAFSNCNIIGSRERIFPIRVIRSKSFSLIYNPNYRKQTSNTTLDDALAMVSGEPIKKPGVASSWVDVAKEDAFAETLVRKLHHRPEYELYHLEKDPYELKNEINNPEYREVARVMKKQLRSKLAELGDADPIETEKSLVSVKKEKKK</sequence>
<dbReference type="SUPFAM" id="SSF53649">
    <property type="entry name" value="Alkaline phosphatase-like"/>
    <property type="match status" value="1"/>
</dbReference>
<protein>
    <submittedName>
        <fullName evidence="3">Sulfatase</fullName>
    </submittedName>
</protein>
<dbReference type="EMBL" id="JAENIL010000062">
    <property type="protein sequence ID" value="MBK1879901.1"/>
    <property type="molecule type" value="Genomic_DNA"/>
</dbReference>
<dbReference type="RefSeq" id="WP_200358250.1">
    <property type="nucleotide sequence ID" value="NZ_JAENIL010000062.1"/>
</dbReference>
<dbReference type="Pfam" id="PF00884">
    <property type="entry name" value="Sulfatase"/>
    <property type="match status" value="1"/>
</dbReference>